<proteinExistence type="predicted"/>
<comment type="subcellular location">
    <subcellularLocation>
        <location evidence="1">Virion</location>
    </subcellularLocation>
</comment>
<reference evidence="4" key="1">
    <citation type="submission" date="2020-07" db="EMBL/GenBank/DDBJ databases">
        <title>Complete genome sequence of Burkholderia cenocepacia myophage Mica.</title>
        <authorList>
            <person name="Garcia J.A."/>
            <person name="Yao G.W."/>
            <person name="Guadalupe Vizoso-Pinto M."/>
            <person name="Gonzalez C."/>
            <person name="Liu M.L."/>
            <person name="Gill J."/>
        </authorList>
    </citation>
    <scope>NUCLEOTIDE SEQUENCE</scope>
</reference>
<dbReference type="Proteomes" id="UP000663491">
    <property type="component" value="Segment"/>
</dbReference>
<evidence type="ECO:0000313" key="5">
    <source>
        <dbReference type="Proteomes" id="UP000663491"/>
    </source>
</evidence>
<dbReference type="InterPro" id="IPR012334">
    <property type="entry name" value="Pectin_lyas_fold"/>
</dbReference>
<keyword evidence="2" id="KW-0946">Virion</keyword>
<dbReference type="GO" id="GO:0051701">
    <property type="term" value="P:biological process involved in interaction with host"/>
    <property type="evidence" value="ECO:0007669"/>
    <property type="project" value="UniProtKB-ARBA"/>
</dbReference>
<sequence>MTNLTPNPGWDDVPQLETTTKAQGGVGGPMNAQAQALVNRTEALNPDNQQTPSALDGSESWVSRKSGAWVKTPLAAIASWIIGFYRGFTLNWAGALARPVSNKLNDVVSVSDFGAIGDGSSHPLSGVASLFGMSTSGWTLAQWQTIYPHAQALTDELDWCALQAAVNSATGPFIFRCGIQKQYITNRTIVSGANDILIDLQRSRITNTAGVDCWNHGTTSSPANGVAEIVGGGLETSDYTKKCFYTYMNHGISGGGALKNSLTMRDFRGRGRVHGVNVARGIVLDNAWTSTPVGYVDMDAFTFDVSKYADSTNASSFSYFLRNVQTSGYRFALAFNLLGSPASYPSFGAYMEGVILLGCRAYNGRGLLNVTNQANTGSTNNYQSPLWQVIACDTQGWGEPILLSGLMNVRLHDNYFVIDQGSVPSGITPPSTLNAIGFSMCSEVKARGNVFNVLPNVASQVNLVASDANCDDIIFERTRIYAGAAGIVGFNIAATSSATKYRIMERGTLVLSGSCSVFGTNPQYWSSEYNARASGATMDEGGVKFLQGTFAGTTDGSGVLNLAFPANLFASAPNSMLVSNGDTGAYSGFVGYKRSTLTASGVSLQGAANTAIRFDYIVKGA</sequence>
<evidence type="ECO:0000256" key="1">
    <source>
        <dbReference type="ARBA" id="ARBA00004328"/>
    </source>
</evidence>
<dbReference type="GO" id="GO:0019058">
    <property type="term" value="P:viral life cycle"/>
    <property type="evidence" value="ECO:0007669"/>
    <property type="project" value="UniProtKB-ARBA"/>
</dbReference>
<keyword evidence="5" id="KW-1185">Reference proteome</keyword>
<feature type="region of interest" description="Disordered" evidence="3">
    <location>
        <begin position="1"/>
        <end position="28"/>
    </location>
</feature>
<evidence type="ECO:0000256" key="3">
    <source>
        <dbReference type="SAM" id="MobiDB-lite"/>
    </source>
</evidence>
<dbReference type="GO" id="GO:0044423">
    <property type="term" value="C:virion component"/>
    <property type="evidence" value="ECO:0007669"/>
    <property type="project" value="UniProtKB-KW"/>
</dbReference>
<organism evidence="4 5">
    <name type="scientific">Burkholderia phage Mica</name>
    <dbReference type="NCBI Taxonomy" id="2767579"/>
    <lineage>
        <taxon>Viruses</taxon>
        <taxon>Duplodnaviria</taxon>
        <taxon>Heunggongvirae</taxon>
        <taxon>Uroviricota</taxon>
        <taxon>Caudoviricetes</taxon>
        <taxon>Micavirus</taxon>
        <taxon>Micavirus Mica</taxon>
    </lineage>
</organism>
<gene>
    <name evidence="4" type="ORF">CPT_Mica_014</name>
</gene>
<accession>A0A873WBI3</accession>
<evidence type="ECO:0000313" key="4">
    <source>
        <dbReference type="EMBL" id="QPB08627.1"/>
    </source>
</evidence>
<dbReference type="Gene3D" id="2.160.20.10">
    <property type="entry name" value="Single-stranded right-handed beta-helix, Pectin lyase-like"/>
    <property type="match status" value="1"/>
</dbReference>
<evidence type="ECO:0000256" key="2">
    <source>
        <dbReference type="ARBA" id="ARBA00022844"/>
    </source>
</evidence>
<dbReference type="EMBL" id="MT701586">
    <property type="protein sequence ID" value="QPB08627.1"/>
    <property type="molecule type" value="Genomic_DNA"/>
</dbReference>
<name>A0A873WBI3_9CAUD</name>
<protein>
    <submittedName>
        <fullName evidence="4">Putative tailspike protein</fullName>
    </submittedName>
</protein>